<name>A0A0K8MI76_9LACO</name>
<evidence type="ECO:0000256" key="3">
    <source>
        <dbReference type="ARBA" id="ARBA00022448"/>
    </source>
</evidence>
<keyword evidence="11" id="KW-1185">Reference proteome</keyword>
<comment type="subcellular location">
    <subcellularLocation>
        <location evidence="1">Cell membrane</location>
        <topology evidence="1">Peripheral membrane protein</topology>
    </subcellularLocation>
</comment>
<sequence length="465" mass="51791">MALDAKKLTVAYRQSPIIEDLDFTLNPSDLTLLMGPSGSGKSTLLKTLAGLYPQYGGQVSGAVEIAGTDVSTMPAHDRARQIALLFQNPDDQFAMPTVREEFIFALENLELNPAEIDERINKALAKVGLSDFIDRAFVTLSGGELQKVALAEVLALGAKYLLLDEPFAAVDSQSRAELQVLLQQLSQEGYGILVSDHDPAGYFDKIKSFYQVKNTNLYQVNRQEWQQYDYQGQIKVLAEVGDADAAFDMNNLRVQNGDRLVLNQDILKVSRGLITLLTGPNGVGKSSVLKTLAKLHGYEGSLTYRDQEVSAWKKREYYHEIGLVFQNAADQFINITVQEELDQVQKSSHQKRYWSDDRLDQWVTALHLNGLGDRSVYTLSGGQQKKLQLLLMMVMAPTVLFLDEPLAGLDEQSVGVALDLIQSCQKALQLTILVVSHQTRDLVEIVDQHLRYENTTIANQVEVNL</sequence>
<dbReference type="GO" id="GO:0005524">
    <property type="term" value="F:ATP binding"/>
    <property type="evidence" value="ECO:0007669"/>
    <property type="project" value="UniProtKB-KW"/>
</dbReference>
<dbReference type="SUPFAM" id="SSF52540">
    <property type="entry name" value="P-loop containing nucleoside triphosphate hydrolases"/>
    <property type="match status" value="2"/>
</dbReference>
<keyword evidence="5" id="KW-0547">Nucleotide-binding</keyword>
<dbReference type="InterPro" id="IPR050095">
    <property type="entry name" value="ECF_ABC_transporter_ATP-bd"/>
</dbReference>
<dbReference type="InterPro" id="IPR015856">
    <property type="entry name" value="ABC_transpr_CbiO/EcfA_su"/>
</dbReference>
<dbReference type="InterPro" id="IPR003439">
    <property type="entry name" value="ABC_transporter-like_ATP-bd"/>
</dbReference>
<keyword evidence="3" id="KW-0813">Transport</keyword>
<evidence type="ECO:0000256" key="8">
    <source>
        <dbReference type="ARBA" id="ARBA00023136"/>
    </source>
</evidence>
<keyword evidence="8" id="KW-0472">Membrane</keyword>
<dbReference type="Gene3D" id="3.40.50.300">
    <property type="entry name" value="P-loop containing nucleotide triphosphate hydrolases"/>
    <property type="match status" value="2"/>
</dbReference>
<proteinExistence type="inferred from homology"/>
<evidence type="ECO:0000256" key="4">
    <source>
        <dbReference type="ARBA" id="ARBA00022475"/>
    </source>
</evidence>
<dbReference type="InterPro" id="IPR003593">
    <property type="entry name" value="AAA+_ATPase"/>
</dbReference>
<dbReference type="GO" id="GO:0042626">
    <property type="term" value="F:ATPase-coupled transmembrane transporter activity"/>
    <property type="evidence" value="ECO:0007669"/>
    <property type="project" value="TreeGrafter"/>
</dbReference>
<gene>
    <name evidence="10" type="ORF">FFIC_282750</name>
</gene>
<dbReference type="GO" id="GO:0016887">
    <property type="term" value="F:ATP hydrolysis activity"/>
    <property type="evidence" value="ECO:0007669"/>
    <property type="project" value="InterPro"/>
</dbReference>
<evidence type="ECO:0000256" key="5">
    <source>
        <dbReference type="ARBA" id="ARBA00022741"/>
    </source>
</evidence>
<dbReference type="EMBL" id="DF968005">
    <property type="protein sequence ID" value="GAP00261.1"/>
    <property type="molecule type" value="Genomic_DNA"/>
</dbReference>
<evidence type="ECO:0000256" key="1">
    <source>
        <dbReference type="ARBA" id="ARBA00004202"/>
    </source>
</evidence>
<evidence type="ECO:0000313" key="10">
    <source>
        <dbReference type="EMBL" id="GAP00261.1"/>
    </source>
</evidence>
<reference evidence="10 11" key="1">
    <citation type="journal article" date="2015" name="BMC Genomics">
        <title>Comparative genomics of Fructobacillus spp. and Leuconostoc spp. reveals niche-specific evolution of Fructobacillus spp.</title>
        <authorList>
            <person name="Endo A."/>
            <person name="Tanizawa Y."/>
            <person name="Tanaka N."/>
            <person name="Maeno S."/>
            <person name="Kumar H."/>
            <person name="Shiwa Y."/>
            <person name="Okada S."/>
            <person name="Yoshikawa H."/>
            <person name="Dicks L."/>
            <person name="Nakagawa J."/>
            <person name="Arita M."/>
        </authorList>
    </citation>
    <scope>NUCLEOTIDE SEQUENCE [LARGE SCALE GENOMIC DNA]</scope>
    <source>
        <strain evidence="10 11">JCM 12225</strain>
    </source>
</reference>
<dbReference type="CDD" id="cd03225">
    <property type="entry name" value="ABC_cobalt_CbiO_domain1"/>
    <property type="match status" value="2"/>
</dbReference>
<dbReference type="PANTHER" id="PTHR43553:SF27">
    <property type="entry name" value="ENERGY-COUPLING FACTOR TRANSPORTER ATP-BINDING PROTEIN ECFA2"/>
    <property type="match status" value="1"/>
</dbReference>
<keyword evidence="4" id="KW-1003">Cell membrane</keyword>
<evidence type="ECO:0000313" key="11">
    <source>
        <dbReference type="Proteomes" id="UP000253891"/>
    </source>
</evidence>
<dbReference type="InterPro" id="IPR027417">
    <property type="entry name" value="P-loop_NTPase"/>
</dbReference>
<protein>
    <submittedName>
        <fullName evidence="10">ABC-type cobalt transport system, ATPase component</fullName>
    </submittedName>
</protein>
<dbReference type="GO" id="GO:0043190">
    <property type="term" value="C:ATP-binding cassette (ABC) transporter complex"/>
    <property type="evidence" value="ECO:0007669"/>
    <property type="project" value="TreeGrafter"/>
</dbReference>
<dbReference type="PROSITE" id="PS00211">
    <property type="entry name" value="ABC_TRANSPORTER_1"/>
    <property type="match status" value="2"/>
</dbReference>
<comment type="similarity">
    <text evidence="2">Belongs to the ABC transporter superfamily.</text>
</comment>
<dbReference type="Pfam" id="PF00005">
    <property type="entry name" value="ABC_tran"/>
    <property type="match status" value="2"/>
</dbReference>
<accession>A0A0K8MI76</accession>
<dbReference type="STRING" id="157463.GCA_001047075_01159"/>
<dbReference type="RefSeq" id="WP_061993579.1">
    <property type="nucleotide sequence ID" value="NZ_DF968005.1"/>
</dbReference>
<evidence type="ECO:0000256" key="2">
    <source>
        <dbReference type="ARBA" id="ARBA00005417"/>
    </source>
</evidence>
<evidence type="ECO:0000259" key="9">
    <source>
        <dbReference type="PROSITE" id="PS50893"/>
    </source>
</evidence>
<evidence type="ECO:0000256" key="7">
    <source>
        <dbReference type="ARBA" id="ARBA00022967"/>
    </source>
</evidence>
<keyword evidence="6" id="KW-0067">ATP-binding</keyword>
<dbReference type="AlphaFoldDB" id="A0A0K8MI76"/>
<evidence type="ECO:0000256" key="6">
    <source>
        <dbReference type="ARBA" id="ARBA00022840"/>
    </source>
</evidence>
<organism evidence="10 11">
    <name type="scientific">Fructobacillus ficulneus</name>
    <dbReference type="NCBI Taxonomy" id="157463"/>
    <lineage>
        <taxon>Bacteria</taxon>
        <taxon>Bacillati</taxon>
        <taxon>Bacillota</taxon>
        <taxon>Bacilli</taxon>
        <taxon>Lactobacillales</taxon>
        <taxon>Lactobacillaceae</taxon>
        <taxon>Fructobacillus</taxon>
    </lineage>
</organism>
<feature type="domain" description="ABC transporter" evidence="9">
    <location>
        <begin position="3"/>
        <end position="239"/>
    </location>
</feature>
<dbReference type="InterPro" id="IPR017871">
    <property type="entry name" value="ABC_transporter-like_CS"/>
</dbReference>
<feature type="domain" description="ABC transporter" evidence="9">
    <location>
        <begin position="247"/>
        <end position="465"/>
    </location>
</feature>
<dbReference type="PANTHER" id="PTHR43553">
    <property type="entry name" value="HEAVY METAL TRANSPORTER"/>
    <property type="match status" value="1"/>
</dbReference>
<keyword evidence="7" id="KW-1278">Translocase</keyword>
<dbReference type="Proteomes" id="UP000253891">
    <property type="component" value="Unassembled WGS sequence"/>
</dbReference>
<dbReference type="SMART" id="SM00382">
    <property type="entry name" value="AAA"/>
    <property type="match status" value="2"/>
</dbReference>
<dbReference type="OrthoDB" id="501320at2"/>
<dbReference type="PROSITE" id="PS50893">
    <property type="entry name" value="ABC_TRANSPORTER_2"/>
    <property type="match status" value="2"/>
</dbReference>